<organism evidence="1 2">
    <name type="scientific">Nocardia higoensis</name>
    <dbReference type="NCBI Taxonomy" id="228599"/>
    <lineage>
        <taxon>Bacteria</taxon>
        <taxon>Bacillati</taxon>
        <taxon>Actinomycetota</taxon>
        <taxon>Actinomycetes</taxon>
        <taxon>Mycobacteriales</taxon>
        <taxon>Nocardiaceae</taxon>
        <taxon>Nocardia</taxon>
    </lineage>
</organism>
<dbReference type="Proteomes" id="UP000707731">
    <property type="component" value="Unassembled WGS sequence"/>
</dbReference>
<gene>
    <name evidence="1" type="ORF">IU449_09530</name>
</gene>
<keyword evidence="2" id="KW-1185">Reference proteome</keyword>
<sequence>MVNENRHIHLSTLDVELRDGIKFSKDVARMPACVMPVILNERREVLLMYRHRLSAECFRNVQLTRPTGDNVP</sequence>
<protein>
    <submittedName>
        <fullName evidence="1">Uncharacterized protein</fullName>
    </submittedName>
</protein>
<accession>A0ABS0D8J4</accession>
<dbReference type="EMBL" id="JADLQN010000001">
    <property type="protein sequence ID" value="MBF6354781.1"/>
    <property type="molecule type" value="Genomic_DNA"/>
</dbReference>
<dbReference type="RefSeq" id="WP_195001481.1">
    <property type="nucleotide sequence ID" value="NZ_JADLQN010000001.1"/>
</dbReference>
<reference evidence="1 2" key="1">
    <citation type="submission" date="2020-10" db="EMBL/GenBank/DDBJ databases">
        <title>Identification of Nocardia species via Next-generation sequencing and recognition of intraspecies genetic diversity.</title>
        <authorList>
            <person name="Li P."/>
            <person name="Li P."/>
            <person name="Lu B."/>
        </authorList>
    </citation>
    <scope>NUCLEOTIDE SEQUENCE [LARGE SCALE GENOMIC DNA]</scope>
    <source>
        <strain evidence="1 2">BJ06-0143</strain>
    </source>
</reference>
<proteinExistence type="predicted"/>
<evidence type="ECO:0000313" key="2">
    <source>
        <dbReference type="Proteomes" id="UP000707731"/>
    </source>
</evidence>
<evidence type="ECO:0000313" key="1">
    <source>
        <dbReference type="EMBL" id="MBF6354781.1"/>
    </source>
</evidence>
<name>A0ABS0D8J4_9NOCA</name>
<comment type="caution">
    <text evidence="1">The sequence shown here is derived from an EMBL/GenBank/DDBJ whole genome shotgun (WGS) entry which is preliminary data.</text>
</comment>